<evidence type="ECO:0000313" key="3">
    <source>
        <dbReference type="EMBL" id="MCH6162359.1"/>
    </source>
</evidence>
<gene>
    <name evidence="3" type="ORF">MMA15_18800</name>
</gene>
<dbReference type="RefSeq" id="WP_241061276.1">
    <property type="nucleotide sequence ID" value="NZ_JAKWJU010000002.1"/>
</dbReference>
<feature type="domain" description="Solute-binding protein family 5" evidence="2">
    <location>
        <begin position="84"/>
        <end position="469"/>
    </location>
</feature>
<dbReference type="Proteomes" id="UP001166784">
    <property type="component" value="Unassembled WGS sequence"/>
</dbReference>
<evidence type="ECO:0000259" key="2">
    <source>
        <dbReference type="Pfam" id="PF00496"/>
    </source>
</evidence>
<dbReference type="Gene3D" id="3.10.105.10">
    <property type="entry name" value="Dipeptide-binding Protein, Domain 3"/>
    <property type="match status" value="1"/>
</dbReference>
<dbReference type="InterPro" id="IPR039424">
    <property type="entry name" value="SBP_5"/>
</dbReference>
<dbReference type="PIRSF" id="PIRSF002741">
    <property type="entry name" value="MppA"/>
    <property type="match status" value="1"/>
</dbReference>
<dbReference type="Pfam" id="PF00496">
    <property type="entry name" value="SBP_bac_5"/>
    <property type="match status" value="1"/>
</dbReference>
<dbReference type="InterPro" id="IPR000914">
    <property type="entry name" value="SBP_5_dom"/>
</dbReference>
<dbReference type="PANTHER" id="PTHR30290:SF83">
    <property type="entry name" value="ABC TRANSPORTER SUBSTRATE-BINDING PROTEIN"/>
    <property type="match status" value="1"/>
</dbReference>
<evidence type="ECO:0000313" key="4">
    <source>
        <dbReference type="Proteomes" id="UP001166784"/>
    </source>
</evidence>
<reference evidence="3" key="2">
    <citation type="journal article" date="2023" name="Int. J. Syst. Evol. Microbiol.">
        <title>Streptomyces marispadix sp. nov., isolated from marine beach sediment of the Northern Coast of Portugal.</title>
        <authorList>
            <person name="dos Santos J.D.N."/>
            <person name="Vitorino I.R."/>
            <person name="Kallscheuer N."/>
            <person name="Srivastava A."/>
            <person name="Krautwurst S."/>
            <person name="Marz M."/>
            <person name="Jogler C."/>
            <person name="Lobo Da Cunha A."/>
            <person name="Catita J."/>
            <person name="Goncalves H."/>
            <person name="Gonzalez I."/>
            <person name="Reyes F."/>
            <person name="Lage O.M."/>
        </authorList>
    </citation>
    <scope>NUCLEOTIDE SEQUENCE</scope>
    <source>
        <strain evidence="3">M600PL45_2</strain>
    </source>
</reference>
<proteinExistence type="predicted"/>
<dbReference type="InterPro" id="IPR030678">
    <property type="entry name" value="Peptide/Ni-bd"/>
</dbReference>
<name>A0ABS9T1E9_9ACTN</name>
<dbReference type="PROSITE" id="PS51257">
    <property type="entry name" value="PROKAR_LIPOPROTEIN"/>
    <property type="match status" value="1"/>
</dbReference>
<feature type="signal peptide" evidence="1">
    <location>
        <begin position="1"/>
        <end position="22"/>
    </location>
</feature>
<dbReference type="PANTHER" id="PTHR30290">
    <property type="entry name" value="PERIPLASMIC BINDING COMPONENT OF ABC TRANSPORTER"/>
    <property type="match status" value="1"/>
</dbReference>
<feature type="chain" id="PRO_5047174617" evidence="1">
    <location>
        <begin position="23"/>
        <end position="546"/>
    </location>
</feature>
<dbReference type="EMBL" id="JAKWJU010000002">
    <property type="protein sequence ID" value="MCH6162359.1"/>
    <property type="molecule type" value="Genomic_DNA"/>
</dbReference>
<dbReference type="CDD" id="cd00995">
    <property type="entry name" value="PBP2_NikA_DppA_OppA_like"/>
    <property type="match status" value="1"/>
</dbReference>
<keyword evidence="4" id="KW-1185">Reference proteome</keyword>
<accession>A0ABS9T1E9</accession>
<dbReference type="SUPFAM" id="SSF53850">
    <property type="entry name" value="Periplasmic binding protein-like II"/>
    <property type="match status" value="1"/>
</dbReference>
<organism evidence="3 4">
    <name type="scientific">Streptomyces marispadix</name>
    <dbReference type="NCBI Taxonomy" id="2922868"/>
    <lineage>
        <taxon>Bacteria</taxon>
        <taxon>Bacillati</taxon>
        <taxon>Actinomycetota</taxon>
        <taxon>Actinomycetes</taxon>
        <taxon>Kitasatosporales</taxon>
        <taxon>Streptomycetaceae</taxon>
        <taxon>Streptomyces</taxon>
    </lineage>
</organism>
<protein>
    <submittedName>
        <fullName evidence="3">ABC transporter substrate-binding protein</fullName>
    </submittedName>
</protein>
<sequence length="546" mass="59935">MRGATRVTWAFGCATVVTLAAAGCGGGAGGGAAAGSDAGIVRAFWTDPQNPLEPANTNEVQGGKVLEMAFRGLKRYNPRTGKAENAVAKSIETDDQQNFDITLKKGWKFSDGTPVTAKSFVDAWNYGALVTNRQVSSYFFEYIDGYEDVHPENESAKPKAKKMSGLKVTGRNSFKVKLNQKFSQWPDTLGYAAFSPLPEKFFTDHEGWLKKPVGNGPYKIDSYTKGQSMRLSVNKEYAGPDKPKNKGVELKVYTDQNTGYTDLQAGNLDVFDELPAGQLKNAKRDLGGRYINQPAGILQTLSFPLYRKEWKSEKAKQVRRGLSMAINRKEVTEKIYHGTRRPAGDLTSPVLSKAGGFEPDMCGDVCKYDPKEAKKLIEDAGGLPGGKVTLTSNVDTGSHRQWMDAVCNSINKTLDKNGACSVNPVPTFGEFRKDIAGKKLKSMFRTGWQMDYPLIQNFMQPLYYTGASSNDAGYSDKRVDKLIDEANAAGEAEAVAKFQKAESIVLDDLPAVPLWYQDGNAGYSQRVSDVRLNPFSVPVFTDIRVK</sequence>
<comment type="caution">
    <text evidence="3">The sequence shown here is derived from an EMBL/GenBank/DDBJ whole genome shotgun (WGS) entry which is preliminary data.</text>
</comment>
<dbReference type="Gene3D" id="3.90.76.10">
    <property type="entry name" value="Dipeptide-binding Protein, Domain 1"/>
    <property type="match status" value="1"/>
</dbReference>
<dbReference type="Gene3D" id="3.40.190.10">
    <property type="entry name" value="Periplasmic binding protein-like II"/>
    <property type="match status" value="1"/>
</dbReference>
<evidence type="ECO:0000256" key="1">
    <source>
        <dbReference type="SAM" id="SignalP"/>
    </source>
</evidence>
<keyword evidence="1" id="KW-0732">Signal</keyword>
<reference evidence="3" key="1">
    <citation type="submission" date="2022-03" db="EMBL/GenBank/DDBJ databases">
        <authorList>
            <person name="Santos J.D.N."/>
            <person name="Kallscheuer N."/>
            <person name="Jogler C."/>
            <person name="Lage O.M."/>
        </authorList>
    </citation>
    <scope>NUCLEOTIDE SEQUENCE</scope>
    <source>
        <strain evidence="3">M600PL45_2</strain>
    </source>
</reference>